<proteinExistence type="predicted"/>
<protein>
    <submittedName>
        <fullName evidence="1">Uncharacterized protein</fullName>
    </submittedName>
</protein>
<evidence type="ECO:0000313" key="2">
    <source>
        <dbReference type="Proteomes" id="UP001056120"/>
    </source>
</evidence>
<evidence type="ECO:0000313" key="1">
    <source>
        <dbReference type="EMBL" id="KAI3745466.1"/>
    </source>
</evidence>
<organism evidence="1 2">
    <name type="scientific">Smallanthus sonchifolius</name>
    <dbReference type="NCBI Taxonomy" id="185202"/>
    <lineage>
        <taxon>Eukaryota</taxon>
        <taxon>Viridiplantae</taxon>
        <taxon>Streptophyta</taxon>
        <taxon>Embryophyta</taxon>
        <taxon>Tracheophyta</taxon>
        <taxon>Spermatophyta</taxon>
        <taxon>Magnoliopsida</taxon>
        <taxon>eudicotyledons</taxon>
        <taxon>Gunneridae</taxon>
        <taxon>Pentapetalae</taxon>
        <taxon>asterids</taxon>
        <taxon>campanulids</taxon>
        <taxon>Asterales</taxon>
        <taxon>Asteraceae</taxon>
        <taxon>Asteroideae</taxon>
        <taxon>Heliantheae alliance</taxon>
        <taxon>Millerieae</taxon>
        <taxon>Smallanthus</taxon>
    </lineage>
</organism>
<comment type="caution">
    <text evidence="1">The sequence shown here is derived from an EMBL/GenBank/DDBJ whole genome shotgun (WGS) entry which is preliminary data.</text>
</comment>
<accession>A0ACB9DGR3</accession>
<name>A0ACB9DGR3_9ASTR</name>
<dbReference type="Proteomes" id="UP001056120">
    <property type="component" value="Linkage Group LG19"/>
</dbReference>
<keyword evidence="2" id="KW-1185">Reference proteome</keyword>
<sequence>MAAMNVAGPNETPVKVEGKVIAIIVCWILGFGSLVSWNSMLTIGDYYYALFPDYHPSRVLTLVYQPFALGTMVILAYNESKVDTRKRNIAGYILFFLCTLALIVIDLASSGKGGIGNYIAICVFVAGFGVADAHVQGGMVGDLAFMKPEFIQSFFAGLAASGALTSGLRLITKAAFDKSSNGLRKGTMLFLVISTFFEFLCIFLYAFVFAKLPIVKYYRAKAAREGSKTVASDLAAAGIQTEPNGTDDINAKLPTRLSNKELLFKNIDYALDLFLIYVLTLSIFPGFLYENTGKHHLGSWYPLVLIAMYNIWDLIARYLPLIKSIKIESRKGLMIAILSRFLFIPAFYFTAKYGDEGRMIMLISLLGLTNGYLTVCIMTVAPKGCTQIHRHPRHDLIQNTNQDLFEILQRNQNIGKVMAVEDSSQTSARLEGKCSAVIICWILGLGSLVCWNSLASIEDYYYDVFPDYHPSRVLTLVYQLFALGTMAFLTYNESKIDTRKRNILGYVMFFVGTLALLSLDLVTSGTGGIGSYLGICLLVATFGVADALVQGGMLGDLALMCPEFIQSFLAGLAASGALTSALRLLTEAVFNSIDDGLRKGALLFLSISTLFVFLCIFLYAFVFTKLPIVKHYHRKAALEGSETVSSDLSAAGIVQTDLTEKLVQAEQQRTLVSELGLRIRFVLDICCEHVDFPRYPLVLGPEQNALGNLLVLFLMGGIFLGASLDWLWLIGNGTFLGRSMTKFIDITAL</sequence>
<reference evidence="2" key="1">
    <citation type="journal article" date="2022" name="Mol. Ecol. Resour.">
        <title>The genomes of chicory, endive, great burdock and yacon provide insights into Asteraceae palaeo-polyploidization history and plant inulin production.</title>
        <authorList>
            <person name="Fan W."/>
            <person name="Wang S."/>
            <person name="Wang H."/>
            <person name="Wang A."/>
            <person name="Jiang F."/>
            <person name="Liu H."/>
            <person name="Zhao H."/>
            <person name="Xu D."/>
            <person name="Zhang Y."/>
        </authorList>
    </citation>
    <scope>NUCLEOTIDE SEQUENCE [LARGE SCALE GENOMIC DNA]</scope>
    <source>
        <strain evidence="2">cv. Yunnan</strain>
    </source>
</reference>
<dbReference type="EMBL" id="CM042036">
    <property type="protein sequence ID" value="KAI3745466.1"/>
    <property type="molecule type" value="Genomic_DNA"/>
</dbReference>
<gene>
    <name evidence="1" type="ORF">L1987_58580</name>
</gene>
<reference evidence="1 2" key="2">
    <citation type="journal article" date="2022" name="Mol. Ecol. Resour.">
        <title>The genomes of chicory, endive, great burdock and yacon provide insights into Asteraceae paleo-polyploidization history and plant inulin production.</title>
        <authorList>
            <person name="Fan W."/>
            <person name="Wang S."/>
            <person name="Wang H."/>
            <person name="Wang A."/>
            <person name="Jiang F."/>
            <person name="Liu H."/>
            <person name="Zhao H."/>
            <person name="Xu D."/>
            <person name="Zhang Y."/>
        </authorList>
    </citation>
    <scope>NUCLEOTIDE SEQUENCE [LARGE SCALE GENOMIC DNA]</scope>
    <source>
        <strain evidence="2">cv. Yunnan</strain>
        <tissue evidence="1">Leaves</tissue>
    </source>
</reference>